<name>A0ABV0QHS9_9TELE</name>
<dbReference type="Pfam" id="PF13927">
    <property type="entry name" value="Ig_3"/>
    <property type="match status" value="1"/>
</dbReference>
<dbReference type="PANTHER" id="PTHR10075:SF14">
    <property type="entry name" value="CELL ADHESION MOLECULE DSCAM2-RELATED"/>
    <property type="match status" value="1"/>
</dbReference>
<keyword evidence="1" id="KW-0393">Immunoglobulin domain</keyword>
<dbReference type="SMART" id="SM00408">
    <property type="entry name" value="IGc2"/>
    <property type="match status" value="3"/>
</dbReference>
<dbReference type="InterPro" id="IPR013098">
    <property type="entry name" value="Ig_I-set"/>
</dbReference>
<dbReference type="InterPro" id="IPR007110">
    <property type="entry name" value="Ig-like_dom"/>
</dbReference>
<feature type="domain" description="Ig-like" evidence="2">
    <location>
        <begin position="70"/>
        <end position="178"/>
    </location>
</feature>
<dbReference type="SMART" id="SM00409">
    <property type="entry name" value="IG"/>
    <property type="match status" value="5"/>
</dbReference>
<proteinExistence type="predicted"/>
<dbReference type="Gene3D" id="2.60.40.10">
    <property type="entry name" value="Immunoglobulins"/>
    <property type="match status" value="7"/>
</dbReference>
<evidence type="ECO:0000313" key="4">
    <source>
        <dbReference type="Proteomes" id="UP001434883"/>
    </source>
</evidence>
<dbReference type="PANTHER" id="PTHR10075">
    <property type="entry name" value="BASIGIN RELATED"/>
    <property type="match status" value="1"/>
</dbReference>
<dbReference type="EMBL" id="JAHRIN010010171">
    <property type="protein sequence ID" value="MEQ2195057.1"/>
    <property type="molecule type" value="Genomic_DNA"/>
</dbReference>
<evidence type="ECO:0000256" key="1">
    <source>
        <dbReference type="ARBA" id="ARBA00023319"/>
    </source>
</evidence>
<keyword evidence="4" id="KW-1185">Reference proteome</keyword>
<dbReference type="InterPro" id="IPR003599">
    <property type="entry name" value="Ig_sub"/>
</dbReference>
<sequence length="412" mass="44557">MVEPIHVWHLTEQGDGATLMVDHRVSLISLNTTLHLNQAQVNDTGLYSCVANNNAGQASRHFNLKVLDPPRIRSSDQSAKVSVVVNNVLELLCEATGIPTPTLTWLKDERPLPQTESLRLLRGGEVLHFTSAQTSTRLRILSSGRYLQINVAELSDRAQYTCVASNIAGKTTRLFNLTTTLPCEATGIPKPSISWQKNGSLVIIAPVVEDTAEYKCVVSNEAGEESRSITLSVIGEKKCLQIVVLCQAEGSPPPSITWHKDGQLLSDSVRQRLLSSGSLQMAFVQKSDAGQYTCTAANPAGTDSLDMRLTVQLLSPKFICISVGQQNCCVEKISMHQPEDAGSYSCVATNSVGEDTSTMTLSVHTHPSFTKLLADVALNKGERLVLTCGVSGIPPPTIKWTINNKIIPGLTD</sequence>
<gene>
    <name evidence="3" type="ORF">XENOCAPTIV_006849</name>
</gene>
<organism evidence="3 4">
    <name type="scientific">Xenoophorus captivus</name>
    <dbReference type="NCBI Taxonomy" id="1517983"/>
    <lineage>
        <taxon>Eukaryota</taxon>
        <taxon>Metazoa</taxon>
        <taxon>Chordata</taxon>
        <taxon>Craniata</taxon>
        <taxon>Vertebrata</taxon>
        <taxon>Euteleostomi</taxon>
        <taxon>Actinopterygii</taxon>
        <taxon>Neopterygii</taxon>
        <taxon>Teleostei</taxon>
        <taxon>Neoteleostei</taxon>
        <taxon>Acanthomorphata</taxon>
        <taxon>Ovalentaria</taxon>
        <taxon>Atherinomorphae</taxon>
        <taxon>Cyprinodontiformes</taxon>
        <taxon>Goodeidae</taxon>
        <taxon>Xenoophorus</taxon>
    </lineage>
</organism>
<dbReference type="Proteomes" id="UP001434883">
    <property type="component" value="Unassembled WGS sequence"/>
</dbReference>
<accession>A0ABV0QHS9</accession>
<reference evidence="3 4" key="1">
    <citation type="submission" date="2021-06" db="EMBL/GenBank/DDBJ databases">
        <authorList>
            <person name="Palmer J.M."/>
        </authorList>
    </citation>
    <scope>NUCLEOTIDE SEQUENCE [LARGE SCALE GENOMIC DNA]</scope>
    <source>
        <strain evidence="3 4">XC_2019</strain>
        <tissue evidence="3">Muscle</tissue>
    </source>
</reference>
<dbReference type="SUPFAM" id="SSF48726">
    <property type="entry name" value="Immunoglobulin"/>
    <property type="match status" value="6"/>
</dbReference>
<comment type="caution">
    <text evidence="3">The sequence shown here is derived from an EMBL/GenBank/DDBJ whole genome shotgun (WGS) entry which is preliminary data.</text>
</comment>
<evidence type="ECO:0000259" key="2">
    <source>
        <dbReference type="PROSITE" id="PS50835"/>
    </source>
</evidence>
<feature type="domain" description="Ig-like" evidence="2">
    <location>
        <begin position="206"/>
        <end position="310"/>
    </location>
</feature>
<dbReference type="PROSITE" id="PS50835">
    <property type="entry name" value="IG_LIKE"/>
    <property type="match status" value="3"/>
</dbReference>
<dbReference type="PRINTS" id="PR01832">
    <property type="entry name" value="VEGFRECEPTOR"/>
</dbReference>
<feature type="domain" description="Ig-like" evidence="2">
    <location>
        <begin position="367"/>
        <end position="412"/>
    </location>
</feature>
<dbReference type="InterPro" id="IPR036179">
    <property type="entry name" value="Ig-like_dom_sf"/>
</dbReference>
<dbReference type="Pfam" id="PF07679">
    <property type="entry name" value="I-set"/>
    <property type="match status" value="4"/>
</dbReference>
<dbReference type="InterPro" id="IPR003598">
    <property type="entry name" value="Ig_sub2"/>
</dbReference>
<evidence type="ECO:0000313" key="3">
    <source>
        <dbReference type="EMBL" id="MEQ2195057.1"/>
    </source>
</evidence>
<dbReference type="InterPro" id="IPR013783">
    <property type="entry name" value="Ig-like_fold"/>
</dbReference>
<protein>
    <recommendedName>
        <fullName evidence="2">Ig-like domain-containing protein</fullName>
    </recommendedName>
</protein>